<dbReference type="Pfam" id="PF06429">
    <property type="entry name" value="Flg_bbr_C"/>
    <property type="match status" value="1"/>
</dbReference>
<feature type="compositionally biased region" description="Low complexity" evidence="2">
    <location>
        <begin position="39"/>
        <end position="49"/>
    </location>
</feature>
<evidence type="ECO:0000313" key="5">
    <source>
        <dbReference type="Proteomes" id="UP000435648"/>
    </source>
</evidence>
<feature type="domain" description="Flagellar basal-body/hook protein C-terminal" evidence="3">
    <location>
        <begin position="66"/>
        <end position="99"/>
    </location>
</feature>
<feature type="region of interest" description="Disordered" evidence="2">
    <location>
        <begin position="39"/>
        <end position="62"/>
    </location>
</feature>
<dbReference type="EMBL" id="CP046908">
    <property type="protein sequence ID" value="QGZ33166.1"/>
    <property type="molecule type" value="Genomic_DNA"/>
</dbReference>
<gene>
    <name evidence="4" type="ORF">GH266_00790</name>
</gene>
<evidence type="ECO:0000313" key="4">
    <source>
        <dbReference type="EMBL" id="QGZ33166.1"/>
    </source>
</evidence>
<accession>A0A857C2E7</accession>
<reference evidence="4 5" key="1">
    <citation type="submission" date="2019-12" db="EMBL/GenBank/DDBJ databases">
        <title>The genome of Stappia indica PHM037.</title>
        <authorList>
            <person name="Kacar D."/>
            <person name="Galan B."/>
            <person name="Canedo L."/>
            <person name="Rodriguez P."/>
            <person name="de la Calle F."/>
            <person name="Garcia J.L."/>
        </authorList>
    </citation>
    <scope>NUCLEOTIDE SEQUENCE [LARGE SCALE GENOMIC DNA]</scope>
    <source>
        <strain evidence="4 5">PHM037</strain>
    </source>
</reference>
<dbReference type="OrthoDB" id="7875647at2"/>
<proteinExistence type="inferred from homology"/>
<sequence length="108" mass="10796">MSALSISLSGLQAAGQRFEASARRIVAAGAEAGNALVAANSSGAGDAGPQGPPPATGAPGIGFSPDMAGAMVDMMQAENAFKANAKVAGRISDMQKAYLDMMAERPDR</sequence>
<dbReference type="AlphaFoldDB" id="A0A857C2E7"/>
<evidence type="ECO:0000256" key="1">
    <source>
        <dbReference type="ARBA" id="ARBA00009677"/>
    </source>
</evidence>
<protein>
    <recommendedName>
        <fullName evidence="3">Flagellar basal-body/hook protein C-terminal domain-containing protein</fullName>
    </recommendedName>
</protein>
<evidence type="ECO:0000256" key="2">
    <source>
        <dbReference type="SAM" id="MobiDB-lite"/>
    </source>
</evidence>
<dbReference type="Proteomes" id="UP000435648">
    <property type="component" value="Chromosome"/>
</dbReference>
<dbReference type="RefSeq" id="WP_158192191.1">
    <property type="nucleotide sequence ID" value="NZ_CP046908.1"/>
</dbReference>
<comment type="similarity">
    <text evidence="1">Belongs to the flagella basal body rod proteins family.</text>
</comment>
<organism evidence="4 5">
    <name type="scientific">Stappia indica</name>
    <dbReference type="NCBI Taxonomy" id="538381"/>
    <lineage>
        <taxon>Bacteria</taxon>
        <taxon>Pseudomonadati</taxon>
        <taxon>Pseudomonadota</taxon>
        <taxon>Alphaproteobacteria</taxon>
        <taxon>Hyphomicrobiales</taxon>
        <taxon>Stappiaceae</taxon>
        <taxon>Stappia</taxon>
    </lineage>
</organism>
<dbReference type="InterPro" id="IPR010930">
    <property type="entry name" value="Flg_bb/hook_C_dom"/>
</dbReference>
<dbReference type="KEGG" id="siw:GH266_00790"/>
<evidence type="ECO:0000259" key="3">
    <source>
        <dbReference type="Pfam" id="PF06429"/>
    </source>
</evidence>
<name>A0A857C2E7_9HYPH</name>